<protein>
    <submittedName>
        <fullName evidence="2">Putative conserved secreted protein</fullName>
    </submittedName>
</protein>
<evidence type="ECO:0000313" key="2">
    <source>
        <dbReference type="EMBL" id="NIE44855.1"/>
    </source>
</evidence>
<sequence>MGSECAHTCLQLRLVSLLPLKVSVVTCYDHIGYGFSLSFLCCKRCLRIARDSGTLTTNASGADIVNLSLYSSPIHSRSHSRTHSFTHRILLDKIIFWQLHWKQTNETAET</sequence>
<accession>A0A6G5A1F4</accession>
<feature type="signal peptide" evidence="1">
    <location>
        <begin position="1"/>
        <end position="27"/>
    </location>
</feature>
<organism evidence="2">
    <name type="scientific">Rhipicephalus microplus</name>
    <name type="common">Cattle tick</name>
    <name type="synonym">Boophilus microplus</name>
    <dbReference type="NCBI Taxonomy" id="6941"/>
    <lineage>
        <taxon>Eukaryota</taxon>
        <taxon>Metazoa</taxon>
        <taxon>Ecdysozoa</taxon>
        <taxon>Arthropoda</taxon>
        <taxon>Chelicerata</taxon>
        <taxon>Arachnida</taxon>
        <taxon>Acari</taxon>
        <taxon>Parasitiformes</taxon>
        <taxon>Ixodida</taxon>
        <taxon>Ixodoidea</taxon>
        <taxon>Ixodidae</taxon>
        <taxon>Rhipicephalinae</taxon>
        <taxon>Rhipicephalus</taxon>
        <taxon>Boophilus</taxon>
    </lineage>
</organism>
<proteinExistence type="predicted"/>
<name>A0A6G5A1F4_RHIMP</name>
<keyword evidence="1" id="KW-0732">Signal</keyword>
<reference evidence="2" key="1">
    <citation type="submission" date="2020-03" db="EMBL/GenBank/DDBJ databases">
        <title>A transcriptome and proteome of the tick Rhipicephalus microplus shaped by the genetic composition of its hosts and developmental stage.</title>
        <authorList>
            <person name="Garcia G.R."/>
            <person name="Ribeiro J.M.C."/>
            <person name="Maruyama S.R."/>
            <person name="Gardinasse L.G."/>
            <person name="Nelson K."/>
            <person name="Ferreira B.R."/>
            <person name="Andrade T.G."/>
            <person name="Santos I.K.F.M."/>
        </authorList>
    </citation>
    <scope>NUCLEOTIDE SEQUENCE</scope>
    <source>
        <strain evidence="2">NSGR</strain>
        <tissue evidence="2">Salivary glands</tissue>
    </source>
</reference>
<dbReference type="EMBL" id="GIKN01002582">
    <property type="protein sequence ID" value="NIE44855.1"/>
    <property type="molecule type" value="Transcribed_RNA"/>
</dbReference>
<dbReference type="AlphaFoldDB" id="A0A6G5A1F4"/>
<feature type="chain" id="PRO_5026024889" evidence="1">
    <location>
        <begin position="28"/>
        <end position="110"/>
    </location>
</feature>
<evidence type="ECO:0000256" key="1">
    <source>
        <dbReference type="SAM" id="SignalP"/>
    </source>
</evidence>